<dbReference type="InterPro" id="IPR013361">
    <property type="entry name" value="Pilus_CpaD"/>
</dbReference>
<evidence type="ECO:0008006" key="3">
    <source>
        <dbReference type="Google" id="ProtNLM"/>
    </source>
</evidence>
<dbReference type="EMBL" id="JXQW01000002">
    <property type="protein sequence ID" value="KIQ06313.1"/>
    <property type="molecule type" value="Genomic_DNA"/>
</dbReference>
<proteinExistence type="predicted"/>
<accession>A0A0D0JJD4</accession>
<dbReference type="Proteomes" id="UP000032068">
    <property type="component" value="Unassembled WGS sequence"/>
</dbReference>
<comment type="caution">
    <text evidence="1">The sequence shown here is derived from an EMBL/GenBank/DDBJ whole genome shotgun (WGS) entry which is preliminary data.</text>
</comment>
<dbReference type="InterPro" id="IPR019027">
    <property type="entry name" value="Pilus_biogenesis_CpaD-related"/>
</dbReference>
<dbReference type="PROSITE" id="PS51257">
    <property type="entry name" value="PROKAR_LIPOPROTEIN"/>
    <property type="match status" value="1"/>
</dbReference>
<name>A0A0D0JJD4_9PSED</name>
<dbReference type="RefSeq" id="WP_042551913.1">
    <property type="nucleotide sequence ID" value="NZ_JXQW01000002.1"/>
</dbReference>
<gene>
    <name evidence="1" type="ORF">RU08_00940</name>
</gene>
<dbReference type="Pfam" id="PF09476">
    <property type="entry name" value="Pilus_CpaD"/>
    <property type="match status" value="1"/>
</dbReference>
<evidence type="ECO:0000313" key="1">
    <source>
        <dbReference type="EMBL" id="KIQ06313.1"/>
    </source>
</evidence>
<dbReference type="OrthoDB" id="9802674at2"/>
<reference evidence="1 2" key="1">
    <citation type="submission" date="2014-12" db="EMBL/GenBank/DDBJ databases">
        <title>16Stimator: statistical estimation of ribosomal gene copy numbers from draft genome assemblies.</title>
        <authorList>
            <person name="Perisin M.A."/>
            <person name="Vetter M."/>
            <person name="Gilbert J.A."/>
            <person name="Bergelson J."/>
        </authorList>
    </citation>
    <scope>NUCLEOTIDE SEQUENCE [LARGE SCALE GENOMIC DNA]</scope>
    <source>
        <strain evidence="1 2">MEJ086</strain>
    </source>
</reference>
<dbReference type="NCBIfam" id="TIGR02522">
    <property type="entry name" value="pilus_cpaD"/>
    <property type="match status" value="1"/>
</dbReference>
<sequence>MPIRSLLPLLAVSLLVSGCDRHINQLREQRLAPYETAPQASVAPSALVASLQASGNGSFTAESLDNLNTLLRAQGRLSQQTLTLQPYTPSGERLAQRLASVLREQGAPAQQVIVMPSRLEAANGGDWDLQVVSEALVVTVPDCSIANQKAWTVKPYEAVGPLGCATRANLARMVSDPRDLMRPQALDAGDGMAAVNAVGRYHDDEIRELLDIDFQED</sequence>
<evidence type="ECO:0000313" key="2">
    <source>
        <dbReference type="Proteomes" id="UP000032068"/>
    </source>
</evidence>
<protein>
    <recommendedName>
        <fullName evidence="3">Pilus assembly protein CpaD</fullName>
    </recommendedName>
</protein>
<dbReference type="AlphaFoldDB" id="A0A0D0JJD4"/>
<organism evidence="1 2">
    <name type="scientific">Pseudomonas fulva</name>
    <dbReference type="NCBI Taxonomy" id="47880"/>
    <lineage>
        <taxon>Bacteria</taxon>
        <taxon>Pseudomonadati</taxon>
        <taxon>Pseudomonadota</taxon>
        <taxon>Gammaproteobacteria</taxon>
        <taxon>Pseudomonadales</taxon>
        <taxon>Pseudomonadaceae</taxon>
        <taxon>Pseudomonas</taxon>
    </lineage>
</organism>